<dbReference type="InterPro" id="IPR001867">
    <property type="entry name" value="OmpR/PhoB-type_DNA-bd"/>
</dbReference>
<dbReference type="InterPro" id="IPR011990">
    <property type="entry name" value="TPR-like_helical_dom_sf"/>
</dbReference>
<dbReference type="EMBL" id="CP032630">
    <property type="protein sequence ID" value="AYF96853.1"/>
    <property type="molecule type" value="Genomic_DNA"/>
</dbReference>
<dbReference type="Pfam" id="PF13401">
    <property type="entry name" value="AAA_22"/>
    <property type="match status" value="1"/>
</dbReference>
<dbReference type="GO" id="GO:0016887">
    <property type="term" value="F:ATP hydrolysis activity"/>
    <property type="evidence" value="ECO:0007669"/>
    <property type="project" value="InterPro"/>
</dbReference>
<dbReference type="GO" id="GO:0006355">
    <property type="term" value="P:regulation of DNA-templated transcription"/>
    <property type="evidence" value="ECO:0007669"/>
    <property type="project" value="InterPro"/>
</dbReference>
<keyword evidence="4" id="KW-1185">Reference proteome</keyword>
<evidence type="ECO:0000313" key="4">
    <source>
        <dbReference type="Proteomes" id="UP000278886"/>
    </source>
</evidence>
<accession>A0A387B367</accession>
<feature type="domain" description="OmpR/PhoB-type" evidence="2">
    <location>
        <begin position="11"/>
        <end position="83"/>
    </location>
</feature>
<dbReference type="SUPFAM" id="SSF46894">
    <property type="entry name" value="C-terminal effector domain of the bipartite response regulators"/>
    <property type="match status" value="1"/>
</dbReference>
<name>A0A387B367_9MICO</name>
<dbReference type="SUPFAM" id="SSF48452">
    <property type="entry name" value="TPR-like"/>
    <property type="match status" value="1"/>
</dbReference>
<gene>
    <name evidence="3" type="ORF">D7I47_00360</name>
</gene>
<dbReference type="AlphaFoldDB" id="A0A387B367"/>
<dbReference type="Gene3D" id="1.25.40.10">
    <property type="entry name" value="Tetratricopeptide repeat domain"/>
    <property type="match status" value="1"/>
</dbReference>
<dbReference type="GO" id="GO:0003677">
    <property type="term" value="F:DNA binding"/>
    <property type="evidence" value="ECO:0007669"/>
    <property type="project" value="UniProtKB-KW"/>
</dbReference>
<dbReference type="InterPro" id="IPR027417">
    <property type="entry name" value="P-loop_NTPase"/>
</dbReference>
<dbReference type="InterPro" id="IPR036388">
    <property type="entry name" value="WH-like_DNA-bd_sf"/>
</dbReference>
<reference evidence="4" key="1">
    <citation type="submission" date="2018-09" db="EMBL/GenBank/DDBJ databases">
        <title>Genome sequencing of strain 2DFWR-13.</title>
        <authorList>
            <person name="Heo J."/>
            <person name="Kim S.-J."/>
            <person name="Kwon S.-W."/>
        </authorList>
    </citation>
    <scope>NUCLEOTIDE SEQUENCE [LARGE SCALE GENOMIC DNA]</scope>
    <source>
        <strain evidence="4">2DFWR-13</strain>
    </source>
</reference>
<keyword evidence="1" id="KW-0238">DNA-binding</keyword>
<protein>
    <recommendedName>
        <fullName evidence="2">OmpR/PhoB-type domain-containing protein</fullName>
    </recommendedName>
</protein>
<dbReference type="SMART" id="SM00862">
    <property type="entry name" value="Trans_reg_C"/>
    <property type="match status" value="1"/>
</dbReference>
<dbReference type="PANTHER" id="PTHR47691:SF3">
    <property type="entry name" value="HTH-TYPE TRANSCRIPTIONAL REGULATOR RV0890C-RELATED"/>
    <property type="match status" value="1"/>
</dbReference>
<dbReference type="SUPFAM" id="SSF52540">
    <property type="entry name" value="P-loop containing nucleoside triphosphate hydrolases"/>
    <property type="match status" value="1"/>
</dbReference>
<evidence type="ECO:0000313" key="3">
    <source>
        <dbReference type="EMBL" id="AYF96853.1"/>
    </source>
</evidence>
<dbReference type="InterPro" id="IPR049945">
    <property type="entry name" value="AAA_22"/>
</dbReference>
<dbReference type="Proteomes" id="UP000278886">
    <property type="component" value="Chromosome"/>
</dbReference>
<dbReference type="PRINTS" id="PR00364">
    <property type="entry name" value="DISEASERSIST"/>
</dbReference>
<evidence type="ECO:0000259" key="2">
    <source>
        <dbReference type="SMART" id="SM00862"/>
    </source>
</evidence>
<proteinExistence type="predicted"/>
<dbReference type="PANTHER" id="PTHR47691">
    <property type="entry name" value="REGULATOR-RELATED"/>
    <property type="match status" value="1"/>
</dbReference>
<dbReference type="Gene3D" id="3.40.50.300">
    <property type="entry name" value="P-loop containing nucleotide triphosphate hydrolases"/>
    <property type="match status" value="1"/>
</dbReference>
<organism evidence="3 4">
    <name type="scientific">Protaetiibacter intestinalis</name>
    <dbReference type="NCBI Taxonomy" id="2419774"/>
    <lineage>
        <taxon>Bacteria</taxon>
        <taxon>Bacillati</taxon>
        <taxon>Actinomycetota</taxon>
        <taxon>Actinomycetes</taxon>
        <taxon>Micrococcales</taxon>
        <taxon>Microbacteriaceae</taxon>
        <taxon>Protaetiibacter</taxon>
    </lineage>
</organism>
<dbReference type="GO" id="GO:0000160">
    <property type="term" value="P:phosphorelay signal transduction system"/>
    <property type="evidence" value="ECO:0007669"/>
    <property type="project" value="InterPro"/>
</dbReference>
<dbReference type="InterPro" id="IPR016032">
    <property type="entry name" value="Sig_transdc_resp-reg_C-effctor"/>
</dbReference>
<evidence type="ECO:0000256" key="1">
    <source>
        <dbReference type="ARBA" id="ARBA00023125"/>
    </source>
</evidence>
<dbReference type="KEGG" id="lyd:D7I47_00360"/>
<sequence>MLGGWHVDHEGHPVEVTGDRQRALLFRLALEPQTHLGYRAIAEDVWPDDPPENPRASLQSLVSRLRPQLPVDVIASTPGGYRLELPRDAVDAVRFQDLVAASSATEDAEETARLAEEALGLWAGAPWTPDAGYDWFERDLARDHAAAVARAARRASAAEVPHVPAPLTELIGRDAELAGVADQLALSRLVTILGPGGAGKTRLSLEAGRAHPPAVFVELAPAGADELRQAVLGALGRDVRAPSEAASERVSTRERILDAIRGRELLIVLDNCEHVIDAAARLAAELLAAEPRLRILATSREPLGVPGEAFVPLGPLDAADAERLFDDRVRAARGHALTTDEQDAARRIRERLDGLPLALELAAAKSRTLTLDELAAGLDDRFALLSGGVRTALPRHRTLRALIDWSWTLLDADERALLQASALYPAGVAVGDAREVEAAHGVRAATFDALVDKSLLQRTAGRYRALETIREYGLERLAEDDALAARRAEQAERLADAVDRYDRLLRGPGVHGALRWFDEEGDNIADVLRYAMGGSLDDAAVRIVASTAWYWIIRDRNEDAIGWLTQVGPIAQRLETDQALIVRAVTLMVRGFSGMEEEAQRSPLGQFDVDAELARLGELASASDNDILQVMPPLMRAFAAAHITGADVAAPADDPSLGAWPRAMLSALRAAIAHNSGRLDELEEASDLALELFEGVGDLWGLALARQMRSQWLAFTGRLEEALAVADQSTADLRAITSSWDLQQQQGLAIQVLVRLGRLDEACARVDRMLGEATASGSARATAFAHLSAAHLDFMTGDAASAAQHLAAAGTASEAWPSIPAQLVSMTAVLAARLAVAEGRLDDAWPALTEAAEAAVSSHDHPVIAAAALGLAEAELALGDPDGARASLRVAEELRGGPDRSDPLEHAIRTALEAVPSGSGEQLGTASEAERIRQILRR</sequence>
<dbReference type="Gene3D" id="1.10.10.10">
    <property type="entry name" value="Winged helix-like DNA-binding domain superfamily/Winged helix DNA-binding domain"/>
    <property type="match status" value="1"/>
</dbReference>